<dbReference type="eggNOG" id="COG0438">
    <property type="taxonomic scope" value="Bacteria"/>
</dbReference>
<accession>T2GF97</accession>
<gene>
    <name evidence="1" type="ORF">DGI_4043</name>
</gene>
<reference evidence="1 2" key="1">
    <citation type="journal article" date="2013" name="J. Bacteriol.">
        <title>Roles of HynAB and Ech, the only two hydrogenases found in the model sulfate reducer Desulfovibrio gigas.</title>
        <authorList>
            <person name="Morais-Silva F.O."/>
            <person name="Santos C.I."/>
            <person name="Rodrigues R."/>
            <person name="Pereira I.A."/>
            <person name="Rodrigues-Pousada C."/>
        </authorList>
    </citation>
    <scope>NUCLEOTIDE SEQUENCE [LARGE SCALE GENOMIC DNA]</scope>
    <source>
        <strain evidence="2">ATCC 19364 / DSM 1382 / NCIMB 9332 / VKM B-1759</strain>
        <plasmid evidence="2">Plasmid</plasmid>
    </source>
</reference>
<dbReference type="AlphaFoldDB" id="T2GF97"/>
<keyword evidence="2" id="KW-1185">Reference proteome</keyword>
<sequence length="467" mass="51249">MTASPSARRARVLLYNPMSGHGHMDSWLPLFARVLLALGHDVQVLTPGPDAFAARMGAGRTGLADMSHPALEMLPWSTGSGGSGGQDSLAAWADRWADRICFAADRYARRTPESLPAAGMPWSRRLKKRLLHRLLPPLHGLLAGCRDVRNRQDDTNAWFIDPDTMARHLAAAVARASRPPDLVFNLLLDKYRLAPRRWQAAAARMPLPWAGIRFSPLPPQTPEAYYALESLRGICLLDEQRFKEYAAAMPGKTFALLPDVTFAGLPETPSALVQEIRRRARGRRIVFLGGAIRGQKNPARWAGLVRRADPSRWFFVMVGEICRSALTAEDAQALDALLADPPEHFLAQCGYVEDEREFNALIALADVLFAVYRQFPYSSNMLGKAAFFEKPLLAAQGYLVGSRVERDGIGRTVPEDDEAAMLAALEDLAAHPVPAARFAACREALSEAQLGQVLERFVADCLGHGAG</sequence>
<dbReference type="SUPFAM" id="SSF53756">
    <property type="entry name" value="UDP-Glycosyltransferase/glycogen phosphorylase"/>
    <property type="match status" value="1"/>
</dbReference>
<dbReference type="RefSeq" id="WP_021758447.1">
    <property type="nucleotide sequence ID" value="NC_022436.1"/>
</dbReference>
<organism evidence="1 2">
    <name type="scientific">Megalodesulfovibrio gigas (strain ATCC 19364 / DSM 1382 / NCIMB 9332 / VKM B-1759)</name>
    <name type="common">Desulfovibrio gigas</name>
    <dbReference type="NCBI Taxonomy" id="1121448"/>
    <lineage>
        <taxon>Bacteria</taxon>
        <taxon>Pseudomonadati</taxon>
        <taxon>Thermodesulfobacteriota</taxon>
        <taxon>Desulfovibrionia</taxon>
        <taxon>Desulfovibrionales</taxon>
        <taxon>Desulfovibrionaceae</taxon>
        <taxon>Megalodesulfovibrio</taxon>
    </lineage>
</organism>
<dbReference type="Proteomes" id="UP000016587">
    <property type="component" value="Plasmid unnamed"/>
</dbReference>
<evidence type="ECO:0008006" key="3">
    <source>
        <dbReference type="Google" id="ProtNLM"/>
    </source>
</evidence>
<proteinExistence type="predicted"/>
<reference evidence="2" key="2">
    <citation type="submission" date="2013-07" db="EMBL/GenBank/DDBJ databases">
        <authorList>
            <person name="Morais-Silva F.O."/>
            <person name="Rezende A.M."/>
            <person name="Pimentel C."/>
            <person name="Resende D.M."/>
            <person name="Santos C.I."/>
            <person name="Clemente C."/>
            <person name="de Oliveira L.M."/>
            <person name="da Silva S.M."/>
            <person name="Costa D.A."/>
            <person name="Varela-Raposo A."/>
            <person name="Horacio E.C.A."/>
            <person name="Matos M."/>
            <person name="Flores O."/>
            <person name="Ruiz J.C."/>
            <person name="Rodrigues-Pousada C."/>
        </authorList>
    </citation>
    <scope>NUCLEOTIDE SEQUENCE [LARGE SCALE GENOMIC DNA]</scope>
    <source>
        <strain evidence="2">ATCC 19364 / DSM 1382 / NCIMB 9332 / VKM B-1759</strain>
        <plasmid evidence="2">Plasmid</plasmid>
    </source>
</reference>
<keyword evidence="1" id="KW-0614">Plasmid</keyword>
<dbReference type="OrthoDB" id="453393at2"/>
<evidence type="ECO:0000313" key="2">
    <source>
        <dbReference type="Proteomes" id="UP000016587"/>
    </source>
</evidence>
<evidence type="ECO:0000313" key="1">
    <source>
        <dbReference type="EMBL" id="AGW15255.1"/>
    </source>
</evidence>
<dbReference type="EMBL" id="CP006586">
    <property type="protein sequence ID" value="AGW15255.1"/>
    <property type="molecule type" value="Genomic_DNA"/>
</dbReference>
<dbReference type="HOGENOM" id="CLU_584911_0_0_7"/>
<name>T2GF97_MEGG1</name>
<protein>
    <recommendedName>
        <fullName evidence="3">Glycosyltransferase</fullName>
    </recommendedName>
</protein>
<dbReference type="PATRIC" id="fig|1121448.10.peg.3536"/>
<dbReference type="KEGG" id="dgg:DGI_4043"/>
<dbReference type="Gene3D" id="3.40.50.2000">
    <property type="entry name" value="Glycogen Phosphorylase B"/>
    <property type="match status" value="1"/>
</dbReference>
<geneLocation type="plasmid" evidence="2"/>